<accession>A0A4Q7LL49</accession>
<evidence type="ECO:0000259" key="1">
    <source>
        <dbReference type="Pfam" id="PF08909"/>
    </source>
</evidence>
<sequence>MEHLNDKPAWTLARNPMGRLVWTGADGIEQVGVVPVRAFPLGAPDEGLSLVSPDGHELVWIDSLDAVAEPARALIAEELALREFVPEIVRLVGVSTFSTPSTWTVETDRGATTFVLKAEEDIRRLTGSALLIASAHGIAFRIHDRFGLDRASRRLLERFL</sequence>
<dbReference type="Pfam" id="PF08909">
    <property type="entry name" value="DUF1854"/>
    <property type="match status" value="1"/>
</dbReference>
<proteinExistence type="predicted"/>
<feature type="domain" description="DUF1854" evidence="1">
    <location>
        <begin position="32"/>
        <end position="159"/>
    </location>
</feature>
<keyword evidence="3" id="KW-1185">Reference proteome</keyword>
<dbReference type="InterPro" id="IPR015005">
    <property type="entry name" value="DUF1854"/>
</dbReference>
<organism evidence="2 3">
    <name type="scientific">Sphaerotilus mobilis</name>
    <dbReference type="NCBI Taxonomy" id="47994"/>
    <lineage>
        <taxon>Bacteria</taxon>
        <taxon>Pseudomonadati</taxon>
        <taxon>Pseudomonadota</taxon>
        <taxon>Betaproteobacteria</taxon>
        <taxon>Burkholderiales</taxon>
        <taxon>Sphaerotilaceae</taxon>
        <taxon>Sphaerotilus</taxon>
    </lineage>
</organism>
<dbReference type="EMBL" id="SGWV01000009">
    <property type="protein sequence ID" value="RZS54971.1"/>
    <property type="molecule type" value="Genomic_DNA"/>
</dbReference>
<evidence type="ECO:0000313" key="3">
    <source>
        <dbReference type="Proteomes" id="UP000293433"/>
    </source>
</evidence>
<comment type="caution">
    <text evidence="2">The sequence shown here is derived from an EMBL/GenBank/DDBJ whole genome shotgun (WGS) entry which is preliminary data.</text>
</comment>
<evidence type="ECO:0000313" key="2">
    <source>
        <dbReference type="EMBL" id="RZS54971.1"/>
    </source>
</evidence>
<protein>
    <submittedName>
        <fullName evidence="2">Uncharacterized protein DUF1854</fullName>
    </submittedName>
</protein>
<name>A0A4Q7LL49_9BURK</name>
<dbReference type="Proteomes" id="UP000293433">
    <property type="component" value="Unassembled WGS sequence"/>
</dbReference>
<gene>
    <name evidence="2" type="ORF">EV685_2457</name>
</gene>
<dbReference type="AlphaFoldDB" id="A0A4Q7LL49"/>
<dbReference type="RefSeq" id="WP_207224812.1">
    <property type="nucleotide sequence ID" value="NZ_SGWV01000009.1"/>
</dbReference>
<reference evidence="2 3" key="1">
    <citation type="submission" date="2019-02" db="EMBL/GenBank/DDBJ databases">
        <title>Genomic Encyclopedia of Type Strains, Phase IV (KMG-IV): sequencing the most valuable type-strain genomes for metagenomic binning, comparative biology and taxonomic classification.</title>
        <authorList>
            <person name="Goeker M."/>
        </authorList>
    </citation>
    <scope>NUCLEOTIDE SEQUENCE [LARGE SCALE GENOMIC DNA]</scope>
    <source>
        <strain evidence="2 3">DSM 10617</strain>
    </source>
</reference>